<gene>
    <name evidence="1" type="ORF">MFUM_2287</name>
</gene>
<protein>
    <submittedName>
        <fullName evidence="1">Uncharacterized protein</fullName>
    </submittedName>
</protein>
<keyword evidence="2" id="KW-1185">Reference proteome</keyword>
<evidence type="ECO:0000313" key="2">
    <source>
        <dbReference type="Proteomes" id="UP001161497"/>
    </source>
</evidence>
<dbReference type="EMBL" id="OX458932">
    <property type="protein sequence ID" value="CAI9086595.1"/>
    <property type="molecule type" value="Genomic_DNA"/>
</dbReference>
<proteinExistence type="predicted"/>
<name>A0ABM9IFV5_9BACT</name>
<reference evidence="1" key="1">
    <citation type="submission" date="2023-03" db="EMBL/GenBank/DDBJ databases">
        <authorList>
            <person name="Cremers G."/>
            <person name="Picone N."/>
        </authorList>
    </citation>
    <scope>NUCLEOTIDE SEQUENCE</scope>
    <source>
        <strain evidence="1">Sample_alias</strain>
    </source>
</reference>
<organism evidence="1 2">
    <name type="scientific">Candidatus Methylacidiphilum fumarolicum</name>
    <dbReference type="NCBI Taxonomy" id="591154"/>
    <lineage>
        <taxon>Bacteria</taxon>
        <taxon>Pseudomonadati</taxon>
        <taxon>Verrucomicrobiota</taxon>
        <taxon>Methylacidiphilae</taxon>
        <taxon>Methylacidiphilales</taxon>
        <taxon>Methylacidiphilaceae</taxon>
        <taxon>Methylacidiphilum (ex Ratnadevi et al. 2023)</taxon>
    </lineage>
</organism>
<dbReference type="Proteomes" id="UP001161497">
    <property type="component" value="Chromosome"/>
</dbReference>
<evidence type="ECO:0000313" key="1">
    <source>
        <dbReference type="EMBL" id="CAI9086595.1"/>
    </source>
</evidence>
<accession>A0ABM9IFV5</accession>
<sequence>MNKCSYIKLLPNVPLAQLPLKNLESLGPSFTLSYVSTISINISFSFLALQG</sequence>